<gene>
    <name evidence="3" type="ORF">C8D91_0100</name>
</gene>
<dbReference type="Gene3D" id="3.40.50.2000">
    <property type="entry name" value="Glycogen Phosphorylase B"/>
    <property type="match status" value="2"/>
</dbReference>
<dbReference type="PANTHER" id="PTHR43174:SF1">
    <property type="entry name" value="UDP-N-ACETYLGLUCOSAMINE 2-EPIMERASE"/>
    <property type="match status" value="1"/>
</dbReference>
<keyword evidence="1" id="KW-0413">Isomerase</keyword>
<dbReference type="Proteomes" id="UP000295724">
    <property type="component" value="Unassembled WGS sequence"/>
</dbReference>
<organism evidence="3 4">
    <name type="scientific">Marinicella litoralis</name>
    <dbReference type="NCBI Taxonomy" id="644220"/>
    <lineage>
        <taxon>Bacteria</taxon>
        <taxon>Pseudomonadati</taxon>
        <taxon>Pseudomonadota</taxon>
        <taxon>Gammaproteobacteria</taxon>
        <taxon>Lysobacterales</taxon>
        <taxon>Marinicellaceae</taxon>
        <taxon>Marinicella</taxon>
    </lineage>
</organism>
<dbReference type="PANTHER" id="PTHR43174">
    <property type="entry name" value="UDP-N-ACETYLGLUCOSAMINE 2-EPIMERASE"/>
    <property type="match status" value="1"/>
</dbReference>
<sequence length="364" mass="41853">MITCIIGTRAQLIKMAPVIKELELHELKFQILLTGQHKETMDTLLNDFAIQTKPIQLEKPNEISSIFRMVFWFPRTLIKMFIKRKQLFECEDHAKSWILVHGDTLSTLLGALVGKFTRCQVAHIESGLRSNSFFSPFPEEITRVLTFYLSDVGFCPGQWAVDNLKKYRIKAVNTETNTIIDSVNVALASNEINNETPSQKYAVVSIHRFENIYKKKRFRQILDVIHQISNDYLILFVLHPTTKKRLVKYDWMDELTANNNIFLKPRMGYIHFVKLLSQSSFVITDGGSNQEELAYLNIPTLVMRDATERPEGIGETAVLNGFEQPVVEAFLNRIKLQKINKEAAVTVSPSKLIVEYLINNETQK</sequence>
<evidence type="ECO:0000313" key="3">
    <source>
        <dbReference type="EMBL" id="TDR23240.1"/>
    </source>
</evidence>
<evidence type="ECO:0000259" key="2">
    <source>
        <dbReference type="Pfam" id="PF02350"/>
    </source>
</evidence>
<dbReference type="AlphaFoldDB" id="A0A4R6XXN3"/>
<dbReference type="Pfam" id="PF02350">
    <property type="entry name" value="Epimerase_2"/>
    <property type="match status" value="1"/>
</dbReference>
<dbReference type="EMBL" id="SNZB01000001">
    <property type="protein sequence ID" value="TDR23240.1"/>
    <property type="molecule type" value="Genomic_DNA"/>
</dbReference>
<proteinExistence type="inferred from homology"/>
<reference evidence="3 4" key="1">
    <citation type="submission" date="2019-03" db="EMBL/GenBank/DDBJ databases">
        <title>Genomic Encyclopedia of Type Strains, Phase IV (KMG-IV): sequencing the most valuable type-strain genomes for metagenomic binning, comparative biology and taxonomic classification.</title>
        <authorList>
            <person name="Goeker M."/>
        </authorList>
    </citation>
    <scope>NUCLEOTIDE SEQUENCE [LARGE SCALE GENOMIC DNA]</scope>
    <source>
        <strain evidence="3 4">DSM 25488</strain>
    </source>
</reference>
<name>A0A4R6XXN3_9GAMM</name>
<dbReference type="OrthoDB" id="9803238at2"/>
<accession>A0A4R6XXN3</accession>
<dbReference type="InterPro" id="IPR003331">
    <property type="entry name" value="UDP_GlcNAc_Epimerase_2_dom"/>
</dbReference>
<evidence type="ECO:0000256" key="1">
    <source>
        <dbReference type="RuleBase" id="RU003513"/>
    </source>
</evidence>
<dbReference type="RefSeq" id="WP_099018105.1">
    <property type="nucleotide sequence ID" value="NZ_NIHB01000001.1"/>
</dbReference>
<comment type="similarity">
    <text evidence="1">Belongs to the UDP-N-acetylglucosamine 2-epimerase family.</text>
</comment>
<protein>
    <submittedName>
        <fullName evidence="3">UDP-N-acetylglucosamine 2-epimerase (Non-hydrolysing)</fullName>
    </submittedName>
</protein>
<keyword evidence="4" id="KW-1185">Reference proteome</keyword>
<dbReference type="GO" id="GO:0016853">
    <property type="term" value="F:isomerase activity"/>
    <property type="evidence" value="ECO:0007669"/>
    <property type="project" value="UniProtKB-KW"/>
</dbReference>
<dbReference type="SUPFAM" id="SSF53756">
    <property type="entry name" value="UDP-Glycosyltransferase/glycogen phosphorylase"/>
    <property type="match status" value="1"/>
</dbReference>
<evidence type="ECO:0000313" key="4">
    <source>
        <dbReference type="Proteomes" id="UP000295724"/>
    </source>
</evidence>
<feature type="domain" description="UDP-N-acetylglucosamine 2-epimerase" evidence="2">
    <location>
        <begin position="24"/>
        <end position="322"/>
    </location>
</feature>
<comment type="caution">
    <text evidence="3">The sequence shown here is derived from an EMBL/GenBank/DDBJ whole genome shotgun (WGS) entry which is preliminary data.</text>
</comment>
<dbReference type="InterPro" id="IPR029767">
    <property type="entry name" value="WecB-like"/>
</dbReference>